<evidence type="ECO:0000313" key="2">
    <source>
        <dbReference type="Proteomes" id="UP000185003"/>
    </source>
</evidence>
<name>A0A1N6GG65_9BACT</name>
<dbReference type="InterPro" id="IPR007711">
    <property type="entry name" value="HigB-1"/>
</dbReference>
<evidence type="ECO:0000313" key="1">
    <source>
        <dbReference type="EMBL" id="SIO06486.1"/>
    </source>
</evidence>
<accession>A0A1N6GG65</accession>
<dbReference type="SUPFAM" id="SSF143011">
    <property type="entry name" value="RelE-like"/>
    <property type="match status" value="1"/>
</dbReference>
<dbReference type="Pfam" id="PF05015">
    <property type="entry name" value="HigB-like_toxin"/>
    <property type="match status" value="1"/>
</dbReference>
<organism evidence="1 2">
    <name type="scientific">Chitinophaga niabensis</name>
    <dbReference type="NCBI Taxonomy" id="536979"/>
    <lineage>
        <taxon>Bacteria</taxon>
        <taxon>Pseudomonadati</taxon>
        <taxon>Bacteroidota</taxon>
        <taxon>Chitinophagia</taxon>
        <taxon>Chitinophagales</taxon>
        <taxon>Chitinophagaceae</taxon>
        <taxon>Chitinophaga</taxon>
    </lineage>
</organism>
<protein>
    <submittedName>
        <fullName evidence="1">Proteic killer suppression protein</fullName>
    </submittedName>
</protein>
<dbReference type="STRING" id="536979.SAMN04488055_2754"/>
<reference evidence="1 2" key="1">
    <citation type="submission" date="2016-11" db="EMBL/GenBank/DDBJ databases">
        <authorList>
            <person name="Jaros S."/>
            <person name="Januszkiewicz K."/>
            <person name="Wedrychowicz H."/>
        </authorList>
    </citation>
    <scope>NUCLEOTIDE SEQUENCE [LARGE SCALE GENOMIC DNA]</scope>
    <source>
        <strain evidence="1 2">DSM 24787</strain>
    </source>
</reference>
<gene>
    <name evidence="1" type="ORF">SAMN04488055_2754</name>
</gene>
<sequence>MIKNFKSKALRALWENDDASSLPAQQLRKILTMLDQLNTAKIIPDNLLGFKGWRIHQLRGPIKNVWSLTVTGNYRIVFLFEDGNAYNVDYLDYH</sequence>
<dbReference type="PANTHER" id="PTHR40266">
    <property type="entry name" value="TOXIN HIGB-1"/>
    <property type="match status" value="1"/>
</dbReference>
<dbReference type="InterPro" id="IPR035093">
    <property type="entry name" value="RelE/ParE_toxin_dom_sf"/>
</dbReference>
<dbReference type="PANTHER" id="PTHR40266:SF2">
    <property type="entry name" value="TOXIN HIGB-1"/>
    <property type="match status" value="1"/>
</dbReference>
<dbReference type="Proteomes" id="UP000185003">
    <property type="component" value="Unassembled WGS sequence"/>
</dbReference>
<keyword evidence="2" id="KW-1185">Reference proteome</keyword>
<dbReference type="OrthoDB" id="9801102at2"/>
<dbReference type="EMBL" id="FSRA01000001">
    <property type="protein sequence ID" value="SIO06486.1"/>
    <property type="molecule type" value="Genomic_DNA"/>
</dbReference>
<proteinExistence type="predicted"/>
<dbReference type="RefSeq" id="WP_074239784.1">
    <property type="nucleotide sequence ID" value="NZ_FSRA01000001.1"/>
</dbReference>
<dbReference type="Gene3D" id="3.30.2310.20">
    <property type="entry name" value="RelE-like"/>
    <property type="match status" value="1"/>
</dbReference>
<dbReference type="AlphaFoldDB" id="A0A1N6GG65"/>